<keyword evidence="4" id="KW-1185">Reference proteome</keyword>
<dbReference type="EMBL" id="CP036298">
    <property type="protein sequence ID" value="QDV23413.1"/>
    <property type="molecule type" value="Genomic_DNA"/>
</dbReference>
<dbReference type="SUPFAM" id="SSF55961">
    <property type="entry name" value="Bet v1-like"/>
    <property type="match status" value="1"/>
</dbReference>
<dbReference type="InterPro" id="IPR023393">
    <property type="entry name" value="START-like_dom_sf"/>
</dbReference>
<reference evidence="3 4" key="1">
    <citation type="submission" date="2019-02" db="EMBL/GenBank/DDBJ databases">
        <title>Deep-cultivation of Planctomycetes and their phenomic and genomic characterization uncovers novel biology.</title>
        <authorList>
            <person name="Wiegand S."/>
            <person name="Jogler M."/>
            <person name="Boedeker C."/>
            <person name="Pinto D."/>
            <person name="Vollmers J."/>
            <person name="Rivas-Marin E."/>
            <person name="Kohn T."/>
            <person name="Peeters S.H."/>
            <person name="Heuer A."/>
            <person name="Rast P."/>
            <person name="Oberbeckmann S."/>
            <person name="Bunk B."/>
            <person name="Jeske O."/>
            <person name="Meyerdierks A."/>
            <person name="Storesund J.E."/>
            <person name="Kallscheuer N."/>
            <person name="Luecker S."/>
            <person name="Lage O.M."/>
            <person name="Pohl T."/>
            <person name="Merkel B.J."/>
            <person name="Hornburger P."/>
            <person name="Mueller R.-W."/>
            <person name="Bruemmer F."/>
            <person name="Labrenz M."/>
            <person name="Spormann A.M."/>
            <person name="Op den Camp H."/>
            <person name="Overmann J."/>
            <person name="Amann R."/>
            <person name="Jetten M.S.M."/>
            <person name="Mascher T."/>
            <person name="Medema M.H."/>
            <person name="Devos D.P."/>
            <person name="Kaster A.-K."/>
            <person name="Ovreas L."/>
            <person name="Rohde M."/>
            <person name="Galperin M.Y."/>
            <person name="Jogler C."/>
        </authorList>
    </citation>
    <scope>NUCLEOTIDE SEQUENCE [LARGE SCALE GENOMIC DNA]</scope>
    <source>
        <strain evidence="3 4">Q31a</strain>
    </source>
</reference>
<dbReference type="Pfam" id="PF08327">
    <property type="entry name" value="AHSA1"/>
    <property type="match status" value="1"/>
</dbReference>
<comment type="similarity">
    <text evidence="1">Belongs to the AHA1 family.</text>
</comment>
<dbReference type="OrthoDB" id="2355173at2"/>
<dbReference type="AlphaFoldDB" id="A0A518G492"/>
<protein>
    <recommendedName>
        <fullName evidence="2">Activator of Hsp90 ATPase homologue 1/2-like C-terminal domain-containing protein</fullName>
    </recommendedName>
</protein>
<name>A0A518G492_9BACT</name>
<dbReference type="CDD" id="cd08898">
    <property type="entry name" value="SRPBCC_CalC_Aha1-like_5"/>
    <property type="match status" value="1"/>
</dbReference>
<evidence type="ECO:0000259" key="2">
    <source>
        <dbReference type="Pfam" id="PF08327"/>
    </source>
</evidence>
<evidence type="ECO:0000313" key="4">
    <source>
        <dbReference type="Proteomes" id="UP000318017"/>
    </source>
</evidence>
<dbReference type="Gene3D" id="3.30.530.20">
    <property type="match status" value="1"/>
</dbReference>
<evidence type="ECO:0000313" key="3">
    <source>
        <dbReference type="EMBL" id="QDV23413.1"/>
    </source>
</evidence>
<organism evidence="3 4">
    <name type="scientific">Aureliella helgolandensis</name>
    <dbReference type="NCBI Taxonomy" id="2527968"/>
    <lineage>
        <taxon>Bacteria</taxon>
        <taxon>Pseudomonadati</taxon>
        <taxon>Planctomycetota</taxon>
        <taxon>Planctomycetia</taxon>
        <taxon>Pirellulales</taxon>
        <taxon>Pirellulaceae</taxon>
        <taxon>Aureliella</taxon>
    </lineage>
</organism>
<dbReference type="InterPro" id="IPR013538">
    <property type="entry name" value="ASHA1/2-like_C"/>
</dbReference>
<feature type="domain" description="Activator of Hsp90 ATPase homologue 1/2-like C-terminal" evidence="2">
    <location>
        <begin position="17"/>
        <end position="150"/>
    </location>
</feature>
<gene>
    <name evidence="3" type="ORF">Q31a_17110</name>
</gene>
<dbReference type="KEGG" id="ahel:Q31a_17110"/>
<dbReference type="RefSeq" id="WP_145076337.1">
    <property type="nucleotide sequence ID" value="NZ_CP036298.1"/>
</dbReference>
<sequence length="154" mass="17728">MKKSETDNIEKAIEIAAPLERVWKAVTDYREFGQWFHVNLESEFAVGERTAGQVSHPGFEHVRMEVITTAIEPMTYFAFQWHPHAVNTDVDYTHEPLTLVEFRFRSNGNGTSLQIIESGFDALPPGRRDEAFRMNEKGWEGQIKNIARHVATHE</sequence>
<accession>A0A518G492</accession>
<dbReference type="Proteomes" id="UP000318017">
    <property type="component" value="Chromosome"/>
</dbReference>
<proteinExistence type="inferred from homology"/>
<evidence type="ECO:0000256" key="1">
    <source>
        <dbReference type="ARBA" id="ARBA00006817"/>
    </source>
</evidence>